<proteinExistence type="inferred from homology"/>
<dbReference type="Pfam" id="PF07364">
    <property type="entry name" value="DUF1485"/>
    <property type="match status" value="1"/>
</dbReference>
<protein>
    <recommendedName>
        <fullName evidence="1">Microcystinase C</fullName>
        <shortName evidence="1">MlrC</shortName>
    </recommendedName>
</protein>
<evidence type="ECO:0000259" key="2">
    <source>
        <dbReference type="Pfam" id="PF07171"/>
    </source>
</evidence>
<dbReference type="GO" id="GO:0008237">
    <property type="term" value="F:metallopeptidase activity"/>
    <property type="evidence" value="ECO:0007669"/>
    <property type="project" value="UniProtKB-KW"/>
</dbReference>
<sequence length="501" mass="53049">MKIAVGGFHHETNTFAPSKADFDAFARGGAWPALCRGDALFESVSGVNLPVAGFIDEARAGGHQLVPLSWAAATPSDRVTEDAYERIVGQMLEDLAAARGLDGLYLDLHGAMVTEHHQDGEGELLRRVRAIVGKDLPVVVSLDLHANVTPAMVELADALVAYRTYPHVDMAVTGGRGYRLLATLMSGRRLAKVRKALPFLIPLTSGCSFIEPAKGLYESIDERERVPGVASLSFAAGFSPADIWHCGPTVLAFGEDAAATEAAAEELYQAILAQEKGFAGTIMSAEQAVAHAIKVSATAQRPVVLADTQDNPGAGGNGDTVGLLAELVRQRAPRAVIGLLFDPAAAERAHAAGEGATIEIGLGSHSGLPGHEPLRGSYQVKKLGDGRFECTGPFYRGARMELGPMALLEIGGVEVAVASRKAQLADREMLRHVSVDPEERGIVAVKSSVHFRADFQPIAEQVVVAAAPGPNPVDHLQLDYRFLRPGVRLMPTGPLSQGPKQ</sequence>
<name>A0A1Y6BQJ1_9PROT</name>
<dbReference type="PIRSF" id="PIRSF012702">
    <property type="entry name" value="UCP012702"/>
    <property type="match status" value="1"/>
</dbReference>
<feature type="domain" description="Microcystin LR degradation protein MlrC C-terminal" evidence="2">
    <location>
        <begin position="305"/>
        <end position="481"/>
    </location>
</feature>
<dbReference type="EMBL" id="FWZX01000005">
    <property type="protein sequence ID" value="SMF14406.1"/>
    <property type="molecule type" value="Genomic_DNA"/>
</dbReference>
<dbReference type="InterPro" id="IPR015995">
    <property type="entry name" value="MlrC_N"/>
</dbReference>
<dbReference type="Pfam" id="PF07171">
    <property type="entry name" value="MlrC_C"/>
    <property type="match status" value="1"/>
</dbReference>
<dbReference type="RefSeq" id="WP_235017081.1">
    <property type="nucleotide sequence ID" value="NZ_FWZX01000005.1"/>
</dbReference>
<dbReference type="AlphaFoldDB" id="A0A1Y6BQJ1"/>
<evidence type="ECO:0000256" key="1">
    <source>
        <dbReference type="PIRNR" id="PIRNR012702"/>
    </source>
</evidence>
<dbReference type="InterPro" id="IPR010799">
    <property type="entry name" value="MlrC_C"/>
</dbReference>
<keyword evidence="1" id="KW-0482">Metalloprotease</keyword>
<dbReference type="GO" id="GO:0046872">
    <property type="term" value="F:metal ion binding"/>
    <property type="evidence" value="ECO:0007669"/>
    <property type="project" value="UniProtKB-KW"/>
</dbReference>
<gene>
    <name evidence="4" type="ORF">SAMN05428998_105260</name>
</gene>
<dbReference type="STRING" id="560819.SAMN05428998_105260"/>
<evidence type="ECO:0000313" key="5">
    <source>
        <dbReference type="Proteomes" id="UP000192917"/>
    </source>
</evidence>
<keyword evidence="1" id="KW-0378">Hydrolase</keyword>
<dbReference type="GO" id="GO:0006508">
    <property type="term" value="P:proteolysis"/>
    <property type="evidence" value="ECO:0007669"/>
    <property type="project" value="UniProtKB-KW"/>
</dbReference>
<dbReference type="Proteomes" id="UP000192917">
    <property type="component" value="Unassembled WGS sequence"/>
</dbReference>
<reference evidence="4 5" key="1">
    <citation type="submission" date="2017-04" db="EMBL/GenBank/DDBJ databases">
        <authorList>
            <person name="Afonso C.L."/>
            <person name="Miller P.J."/>
            <person name="Scott M.A."/>
            <person name="Spackman E."/>
            <person name="Goraichik I."/>
            <person name="Dimitrov K.M."/>
            <person name="Suarez D.L."/>
            <person name="Swayne D.E."/>
        </authorList>
    </citation>
    <scope>NUCLEOTIDE SEQUENCE [LARGE SCALE GENOMIC DNA]</scope>
    <source>
        <strain evidence="4 5">USBA 355</strain>
    </source>
</reference>
<comment type="similarity">
    <text evidence="1">Belongs to the peptidase M81 family.</text>
</comment>
<organism evidence="4 5">
    <name type="scientific">Tistlia consotensis USBA 355</name>
    <dbReference type="NCBI Taxonomy" id="560819"/>
    <lineage>
        <taxon>Bacteria</taxon>
        <taxon>Pseudomonadati</taxon>
        <taxon>Pseudomonadota</taxon>
        <taxon>Alphaproteobacteria</taxon>
        <taxon>Rhodospirillales</taxon>
        <taxon>Rhodovibrionaceae</taxon>
        <taxon>Tistlia</taxon>
    </lineage>
</organism>
<accession>A0A1Y6BQJ1</accession>
<comment type="cofactor">
    <cofactor evidence="1">
        <name>Zn(2+)</name>
        <dbReference type="ChEBI" id="CHEBI:29105"/>
    </cofactor>
    <text evidence="1">Binds 1 zinc ion per subunit.</text>
</comment>
<keyword evidence="1" id="KW-0645">Protease</keyword>
<keyword evidence="5" id="KW-1185">Reference proteome</keyword>
<evidence type="ECO:0000313" key="4">
    <source>
        <dbReference type="EMBL" id="SMF14406.1"/>
    </source>
</evidence>
<keyword evidence="1" id="KW-0479">Metal-binding</keyword>
<evidence type="ECO:0000259" key="3">
    <source>
        <dbReference type="Pfam" id="PF07364"/>
    </source>
</evidence>
<comment type="function">
    <text evidence="1">Involved in peptidolytic degradation of cyclic heptapeptide hepatotoxin microcystin (MC).</text>
</comment>
<feature type="domain" description="Microcystin LR degradation protein MlrC N-terminal" evidence="3">
    <location>
        <begin position="2"/>
        <end position="293"/>
    </location>
</feature>
<dbReference type="InterPro" id="IPR009197">
    <property type="entry name" value="MlrC"/>
</dbReference>